<keyword evidence="3" id="KW-1185">Reference proteome</keyword>
<gene>
    <name evidence="2" type="ORF">FPE_LOCUS26700</name>
</gene>
<sequence>MIATLVGMSQGMTLLLAKFPLLFEYERAYYNEYAVGFSGVLFSMKVVLYSQSDNYTYVQGIMVPSRYAAWAELILIQMFVSSVSFLCHQPKPLVIKAKSRTRREDNNANQSSIG</sequence>
<dbReference type="AlphaFoldDB" id="A0AAD2A0M4"/>
<evidence type="ECO:0000256" key="1">
    <source>
        <dbReference type="SAM" id="SignalP"/>
    </source>
</evidence>
<evidence type="ECO:0000313" key="2">
    <source>
        <dbReference type="EMBL" id="CAI9779270.1"/>
    </source>
</evidence>
<feature type="signal peptide" evidence="1">
    <location>
        <begin position="1"/>
        <end position="17"/>
    </location>
</feature>
<dbReference type="Proteomes" id="UP000834106">
    <property type="component" value="Chromosome 16"/>
</dbReference>
<name>A0AAD2A0M4_9LAMI</name>
<evidence type="ECO:0000313" key="3">
    <source>
        <dbReference type="Proteomes" id="UP000834106"/>
    </source>
</evidence>
<keyword evidence="1" id="KW-0732">Signal</keyword>
<dbReference type="EMBL" id="OU503051">
    <property type="protein sequence ID" value="CAI9779270.1"/>
    <property type="molecule type" value="Genomic_DNA"/>
</dbReference>
<organism evidence="2 3">
    <name type="scientific">Fraxinus pennsylvanica</name>
    <dbReference type="NCBI Taxonomy" id="56036"/>
    <lineage>
        <taxon>Eukaryota</taxon>
        <taxon>Viridiplantae</taxon>
        <taxon>Streptophyta</taxon>
        <taxon>Embryophyta</taxon>
        <taxon>Tracheophyta</taxon>
        <taxon>Spermatophyta</taxon>
        <taxon>Magnoliopsida</taxon>
        <taxon>eudicotyledons</taxon>
        <taxon>Gunneridae</taxon>
        <taxon>Pentapetalae</taxon>
        <taxon>asterids</taxon>
        <taxon>lamiids</taxon>
        <taxon>Lamiales</taxon>
        <taxon>Oleaceae</taxon>
        <taxon>Oleeae</taxon>
        <taxon>Fraxinus</taxon>
    </lineage>
</organism>
<reference evidence="2" key="1">
    <citation type="submission" date="2023-05" db="EMBL/GenBank/DDBJ databases">
        <authorList>
            <person name="Huff M."/>
        </authorList>
    </citation>
    <scope>NUCLEOTIDE SEQUENCE</scope>
</reference>
<protein>
    <submittedName>
        <fullName evidence="2">Uncharacterized protein</fullName>
    </submittedName>
</protein>
<accession>A0AAD2A0M4</accession>
<feature type="chain" id="PRO_5042248667" evidence="1">
    <location>
        <begin position="18"/>
        <end position="114"/>
    </location>
</feature>
<proteinExistence type="predicted"/>